<organism evidence="1 2">
    <name type="scientific">Rhizopogon vesiculosus</name>
    <dbReference type="NCBI Taxonomy" id="180088"/>
    <lineage>
        <taxon>Eukaryota</taxon>
        <taxon>Fungi</taxon>
        <taxon>Dikarya</taxon>
        <taxon>Basidiomycota</taxon>
        <taxon>Agaricomycotina</taxon>
        <taxon>Agaricomycetes</taxon>
        <taxon>Agaricomycetidae</taxon>
        <taxon>Boletales</taxon>
        <taxon>Suillineae</taxon>
        <taxon>Rhizopogonaceae</taxon>
        <taxon>Rhizopogon</taxon>
    </lineage>
</organism>
<reference evidence="1 2" key="1">
    <citation type="submission" date="2016-03" db="EMBL/GenBank/DDBJ databases">
        <title>Comparative genomics of the ectomycorrhizal sister species Rhizopogon vinicolor and Rhizopogon vesiculosus (Basidiomycota: Boletales) reveals a divergence of the mating type B locus.</title>
        <authorList>
            <person name="Mujic A.B."/>
            <person name="Kuo A."/>
            <person name="Tritt A."/>
            <person name="Lipzen A."/>
            <person name="Chen C."/>
            <person name="Johnson J."/>
            <person name="Sharma A."/>
            <person name="Barry K."/>
            <person name="Grigoriev I.V."/>
            <person name="Spatafora J.W."/>
        </authorList>
    </citation>
    <scope>NUCLEOTIDE SEQUENCE [LARGE SCALE GENOMIC DNA]</scope>
    <source>
        <strain evidence="1 2">AM-OR11-056</strain>
    </source>
</reference>
<name>A0A1J8QIK4_9AGAM</name>
<dbReference type="EMBL" id="LVVM01000398">
    <property type="protein sequence ID" value="OJA20757.1"/>
    <property type="molecule type" value="Genomic_DNA"/>
</dbReference>
<sequence length="12" mass="1339">MNLLWADMGGQC</sequence>
<proteinExistence type="predicted"/>
<keyword evidence="2" id="KW-1185">Reference proteome</keyword>
<dbReference type="Proteomes" id="UP000183567">
    <property type="component" value="Unassembled WGS sequence"/>
</dbReference>
<gene>
    <name evidence="1" type="ORF">AZE42_08193</name>
</gene>
<comment type="caution">
    <text evidence="1">The sequence shown here is derived from an EMBL/GenBank/DDBJ whole genome shotgun (WGS) entry which is preliminary data.</text>
</comment>
<protein>
    <submittedName>
        <fullName evidence="1">Uncharacterized protein</fullName>
    </submittedName>
</protein>
<evidence type="ECO:0000313" key="2">
    <source>
        <dbReference type="Proteomes" id="UP000183567"/>
    </source>
</evidence>
<accession>A0A1J8QIK4</accession>
<evidence type="ECO:0000313" key="1">
    <source>
        <dbReference type="EMBL" id="OJA20757.1"/>
    </source>
</evidence>